<evidence type="ECO:0000313" key="3">
    <source>
        <dbReference type="Proteomes" id="UP001216595"/>
    </source>
</evidence>
<keyword evidence="1" id="KW-0732">Signal</keyword>
<dbReference type="InterPro" id="IPR021109">
    <property type="entry name" value="Peptidase_aspartic_dom_sf"/>
</dbReference>
<comment type="caution">
    <text evidence="2">The sequence shown here is derived from an EMBL/GenBank/DDBJ whole genome shotgun (WGS) entry which is preliminary data.</text>
</comment>
<keyword evidence="3" id="KW-1185">Reference proteome</keyword>
<dbReference type="Gene3D" id="2.40.70.10">
    <property type="entry name" value="Acid Proteases"/>
    <property type="match status" value="2"/>
</dbReference>
<organism evidence="2 3">
    <name type="scientific">Asticcacaulis currens</name>
    <dbReference type="NCBI Taxonomy" id="2984210"/>
    <lineage>
        <taxon>Bacteria</taxon>
        <taxon>Pseudomonadati</taxon>
        <taxon>Pseudomonadota</taxon>
        <taxon>Alphaproteobacteria</taxon>
        <taxon>Caulobacterales</taxon>
        <taxon>Caulobacteraceae</taxon>
        <taxon>Asticcacaulis</taxon>
    </lineage>
</organism>
<gene>
    <name evidence="2" type="ORF">PQU94_04090</name>
</gene>
<reference evidence="2 3" key="1">
    <citation type="submission" date="2023-01" db="EMBL/GenBank/DDBJ databases">
        <title>Novel species of the genus Asticcacaulis isolated from rivers.</title>
        <authorList>
            <person name="Lu H."/>
        </authorList>
    </citation>
    <scope>NUCLEOTIDE SEQUENCE [LARGE SCALE GENOMIC DNA]</scope>
    <source>
        <strain evidence="2 3">DXS10W</strain>
    </source>
</reference>
<feature type="chain" id="PRO_5045682607" evidence="1">
    <location>
        <begin position="23"/>
        <end position="304"/>
    </location>
</feature>
<dbReference type="Proteomes" id="UP001216595">
    <property type="component" value="Unassembled WGS sequence"/>
</dbReference>
<dbReference type="EMBL" id="JAQQKW010000002">
    <property type="protein sequence ID" value="MDC7693460.1"/>
    <property type="molecule type" value="Genomic_DNA"/>
</dbReference>
<protein>
    <submittedName>
        <fullName evidence="2">Aspartyl protease family protein</fullName>
    </submittedName>
</protein>
<feature type="signal peptide" evidence="1">
    <location>
        <begin position="1"/>
        <end position="22"/>
    </location>
</feature>
<evidence type="ECO:0000256" key="1">
    <source>
        <dbReference type="SAM" id="SignalP"/>
    </source>
</evidence>
<evidence type="ECO:0000313" key="2">
    <source>
        <dbReference type="EMBL" id="MDC7693460.1"/>
    </source>
</evidence>
<dbReference type="RefSeq" id="WP_272740224.1">
    <property type="nucleotide sequence ID" value="NZ_JAQQKW010000002.1"/>
</dbReference>
<accession>A0ABT5IC91</accession>
<name>A0ABT5IC91_9CAUL</name>
<sequence length="304" mass="32845">MLNRRVIVLGGVASLAAPPSWGANTFTIPFAVASGRLIVKLSIGENPEVPFVLDTGASFMGIKEDLAALYKLPEVRQIQLKGITGASQSVNVFRCTNVNFDGGLPIKQVDMVGLRDAIAAGAISAALLTASKCTLSFEAQAIVLNGAAEPGPDYTKIAAKFIKESPAASRRIVIPVRVGQGWLNALIDTGSKPELQISQQAASRLKLLEAYPNFKTFTSKDTFGNAYTRKVIRVKDVSYGAAAFKETYVSVLDEQARLPAEFDAIIGFRHLHQFDYGFDGESFAYLKKNKHFVETTPLDTTLTP</sequence>
<proteinExistence type="predicted"/>
<dbReference type="GO" id="GO:0006508">
    <property type="term" value="P:proteolysis"/>
    <property type="evidence" value="ECO:0007669"/>
    <property type="project" value="UniProtKB-KW"/>
</dbReference>
<keyword evidence="2" id="KW-0378">Hydrolase</keyword>
<keyword evidence="2" id="KW-0645">Protease</keyword>
<dbReference type="GO" id="GO:0008233">
    <property type="term" value="F:peptidase activity"/>
    <property type="evidence" value="ECO:0007669"/>
    <property type="project" value="UniProtKB-KW"/>
</dbReference>